<evidence type="ECO:0000256" key="7">
    <source>
        <dbReference type="ARBA" id="ARBA00022967"/>
    </source>
</evidence>
<evidence type="ECO:0000256" key="11">
    <source>
        <dbReference type="SAM" id="MobiDB-lite"/>
    </source>
</evidence>
<dbReference type="SUPFAM" id="SSF81653">
    <property type="entry name" value="Calcium ATPase, transduction domain A"/>
    <property type="match status" value="1"/>
</dbReference>
<feature type="transmembrane region" description="Helical" evidence="12">
    <location>
        <begin position="801"/>
        <end position="826"/>
    </location>
</feature>
<keyword evidence="3" id="KW-1003">Cell membrane</keyword>
<protein>
    <submittedName>
        <fullName evidence="14">Potassium/sodium efflux P-type ATPase, fungal-type</fullName>
    </submittedName>
</protein>
<dbReference type="InterPro" id="IPR001757">
    <property type="entry name" value="P_typ_ATPase"/>
</dbReference>
<dbReference type="eggNOG" id="COG0474">
    <property type="taxonomic scope" value="Bacteria"/>
</dbReference>
<comment type="catalytic activity">
    <reaction evidence="10">
        <text>ATP + H2O = ADP + phosphate + H(+)</text>
        <dbReference type="Rhea" id="RHEA:13065"/>
        <dbReference type="ChEBI" id="CHEBI:15377"/>
        <dbReference type="ChEBI" id="CHEBI:15378"/>
        <dbReference type="ChEBI" id="CHEBI:30616"/>
        <dbReference type="ChEBI" id="CHEBI:43474"/>
        <dbReference type="ChEBI" id="CHEBI:456216"/>
    </reaction>
</comment>
<dbReference type="InterPro" id="IPR018303">
    <property type="entry name" value="ATPase_P-typ_P_site"/>
</dbReference>
<dbReference type="Pfam" id="PF00122">
    <property type="entry name" value="E1-E2_ATPase"/>
    <property type="match status" value="1"/>
</dbReference>
<keyword evidence="8 12" id="KW-1133">Transmembrane helix</keyword>
<dbReference type="Gene3D" id="3.40.1110.10">
    <property type="entry name" value="Calcium-transporting ATPase, cytoplasmic domain N"/>
    <property type="match status" value="1"/>
</dbReference>
<keyword evidence="9 12" id="KW-0472">Membrane</keyword>
<dbReference type="InterPro" id="IPR008250">
    <property type="entry name" value="ATPase_P-typ_transduc_dom_A_sf"/>
</dbReference>
<comment type="caution">
    <text evidence="14">The sequence shown here is derived from an EMBL/GenBank/DDBJ whole genome shotgun (WGS) entry which is preliminary data.</text>
</comment>
<dbReference type="Gene3D" id="2.70.150.10">
    <property type="entry name" value="Calcium-transporting ATPase, cytoplasmic transduction domain A"/>
    <property type="match status" value="1"/>
</dbReference>
<evidence type="ECO:0000256" key="3">
    <source>
        <dbReference type="ARBA" id="ARBA00022475"/>
    </source>
</evidence>
<feature type="transmembrane region" description="Helical" evidence="12">
    <location>
        <begin position="886"/>
        <end position="911"/>
    </location>
</feature>
<evidence type="ECO:0000256" key="8">
    <source>
        <dbReference type="ARBA" id="ARBA00022989"/>
    </source>
</evidence>
<dbReference type="InterPro" id="IPR023298">
    <property type="entry name" value="ATPase_P-typ_TM_dom_sf"/>
</dbReference>
<proteinExistence type="inferred from homology"/>
<name>W5II08_SCAIO</name>
<evidence type="ECO:0000256" key="1">
    <source>
        <dbReference type="ARBA" id="ARBA00004651"/>
    </source>
</evidence>
<dbReference type="GO" id="GO:0005886">
    <property type="term" value="C:plasma membrane"/>
    <property type="evidence" value="ECO:0007669"/>
    <property type="project" value="UniProtKB-SubCell"/>
</dbReference>
<dbReference type="SFLD" id="SFLDG00002">
    <property type="entry name" value="C1.7:_P-type_atpase_like"/>
    <property type="match status" value="1"/>
</dbReference>
<sequence>MAGIPSDEDVLEDKVLENTLPGSVNSNAAHLDSDPSVMQVQSVEEALNTNLTRGLSSAEAARRLQKFGPNQLASAPKDPAWKKFLQQFQDPLVYLLLAATVISFIAWIVESKTSPQTAEPAPFDCIVIVLILIINAILGYIQEARAEQSVEALAKMTAPQSTVLRDGRVQTITTARIVPGDVLVLGEGDTVSADGRLFTTASLRIAEASLTGESLPIAKESKALDAVKALGDRTNMVFNGTSVTQGTGRAIVTSTGMQTQVGKIANMLSQTEEDATPLQKEMDRVTKVLGLAVVIIAVVVLAALWIIEGFRSGQDVIDSLLLAVSLAVAAVPEGLAAIMTVVLALGVQRMAKHHAIVKKLSSVETLGSASVICSDKTGTLTRNEMTVQTVITLSGQAVLTGSGYAPVGQLSSVDGSQIPANSDLHHEIVMALADGALANNAELRRVSPDRLQEASSSGRSRDSRDGGRTQGSIDLRGAHRSQTGSNAGWEIIGDPTEASLIVAARKIKALDHFQGYERVGEIPFTSERKMQTVIFRDKSSNNELSALAKGAPDVLLAHCSHILVGSAVRRMTEGDRQDILARVEDLSSQAYRTLGQAYRPLHVRSLGQIEGIRTDSTGDVPDISLQADVIEQGYIWTGMVGIIDPPRTEVASSIAEAHRAGIRTIMITGDHPLTASRIATDLGVISADDPPALTGDQLDSMDDKEFTKAVSTVSVYARVAPEHKLRIVEALQKQGNIAAMTGDGVNDAPAVKSADIGVAMGITGTEVTKESAKMILADDNFSTIVEAVKEGRVIFDNIRKFLRYLLSSNVGEVFTVFFGVVFAGFLGITSPQSRGVVVPLLATQLLWINLLTDAAPALAMGVDGQTDDVMSRQPRKTTERVIDGPMWGDIAFIGIVMAIVTLIGMDLYLPGGIFTDGPALATVAGRSHEQQMVMARTMGFTILVFAQLFNALASRSATKSAFSGMFTNRWLWGAIALSIILQLAVIYIPVFNTAFGTTPLHWHQWFEALGLAACVLLASELYKLIMRSLAKKREE</sequence>
<organism evidence="14 15">
    <name type="scientific">Scardovia inopinata F0304</name>
    <dbReference type="NCBI Taxonomy" id="641146"/>
    <lineage>
        <taxon>Bacteria</taxon>
        <taxon>Bacillati</taxon>
        <taxon>Actinomycetota</taxon>
        <taxon>Actinomycetes</taxon>
        <taxon>Bifidobacteriales</taxon>
        <taxon>Bifidobacteriaceae</taxon>
        <taxon>Scardovia</taxon>
    </lineage>
</organism>
<accession>W5II08</accession>
<keyword evidence="4 12" id="KW-0812">Transmembrane</keyword>
<keyword evidence="6" id="KW-0067">ATP-binding</keyword>
<dbReference type="GO" id="GO:0030007">
    <property type="term" value="P:intracellular potassium ion homeostasis"/>
    <property type="evidence" value="ECO:0007669"/>
    <property type="project" value="TreeGrafter"/>
</dbReference>
<dbReference type="InterPro" id="IPR050510">
    <property type="entry name" value="Cation_transp_ATPase_P-type"/>
</dbReference>
<evidence type="ECO:0000256" key="6">
    <source>
        <dbReference type="ARBA" id="ARBA00022840"/>
    </source>
</evidence>
<evidence type="ECO:0000256" key="5">
    <source>
        <dbReference type="ARBA" id="ARBA00022741"/>
    </source>
</evidence>
<keyword evidence="7" id="KW-1278">Translocase</keyword>
<dbReference type="EMBL" id="ADCX01000002">
    <property type="protein sequence ID" value="EFG26498.1"/>
    <property type="molecule type" value="Genomic_DNA"/>
</dbReference>
<dbReference type="Gene3D" id="3.40.50.1000">
    <property type="entry name" value="HAD superfamily/HAD-like"/>
    <property type="match status" value="2"/>
</dbReference>
<dbReference type="GO" id="GO:1990573">
    <property type="term" value="P:potassium ion import across plasma membrane"/>
    <property type="evidence" value="ECO:0007669"/>
    <property type="project" value="TreeGrafter"/>
</dbReference>
<dbReference type="InterPro" id="IPR006068">
    <property type="entry name" value="ATPase_P-typ_cation-transptr_C"/>
</dbReference>
<dbReference type="HOGENOM" id="CLU_002360_3_3_11"/>
<dbReference type="SUPFAM" id="SSF81660">
    <property type="entry name" value="Metal cation-transporting ATPase, ATP-binding domain N"/>
    <property type="match status" value="1"/>
</dbReference>
<dbReference type="SUPFAM" id="SSF81665">
    <property type="entry name" value="Calcium ATPase, transmembrane domain M"/>
    <property type="match status" value="1"/>
</dbReference>
<keyword evidence="15" id="KW-1185">Reference proteome</keyword>
<dbReference type="PRINTS" id="PR00121">
    <property type="entry name" value="NAKATPASE"/>
</dbReference>
<feature type="region of interest" description="Disordered" evidence="11">
    <location>
        <begin position="447"/>
        <end position="490"/>
    </location>
</feature>
<dbReference type="GO" id="GO:0016887">
    <property type="term" value="F:ATP hydrolysis activity"/>
    <property type="evidence" value="ECO:0007669"/>
    <property type="project" value="InterPro"/>
</dbReference>
<dbReference type="AlphaFoldDB" id="W5II08"/>
<dbReference type="GO" id="GO:0005391">
    <property type="term" value="F:P-type sodium:potassium-exchanging transporter activity"/>
    <property type="evidence" value="ECO:0007669"/>
    <property type="project" value="TreeGrafter"/>
</dbReference>
<dbReference type="Pfam" id="PF00690">
    <property type="entry name" value="Cation_ATPase_N"/>
    <property type="match status" value="1"/>
</dbReference>
<feature type="domain" description="Cation-transporting P-type ATPase N-terminal" evidence="13">
    <location>
        <begin position="34"/>
        <end position="108"/>
    </location>
</feature>
<evidence type="ECO:0000256" key="2">
    <source>
        <dbReference type="ARBA" id="ARBA00005675"/>
    </source>
</evidence>
<dbReference type="PRINTS" id="PR00119">
    <property type="entry name" value="CATATPASE"/>
</dbReference>
<dbReference type="GO" id="GO:0036376">
    <property type="term" value="P:sodium ion export across plasma membrane"/>
    <property type="evidence" value="ECO:0007669"/>
    <property type="project" value="TreeGrafter"/>
</dbReference>
<dbReference type="InterPro" id="IPR036412">
    <property type="entry name" value="HAD-like_sf"/>
</dbReference>
<evidence type="ECO:0000256" key="12">
    <source>
        <dbReference type="SAM" id="Phobius"/>
    </source>
</evidence>
<dbReference type="InterPro" id="IPR023299">
    <property type="entry name" value="ATPase_P-typ_cyto_dom_N"/>
</dbReference>
<dbReference type="GO" id="GO:0005524">
    <property type="term" value="F:ATP binding"/>
    <property type="evidence" value="ECO:0007669"/>
    <property type="project" value="UniProtKB-KW"/>
</dbReference>
<reference evidence="14 15" key="1">
    <citation type="submission" date="2012-01" db="EMBL/GenBank/DDBJ databases">
        <title>The Genome Sequence of Scardovia inopinata F0304.</title>
        <authorList>
            <consortium name="The Broad Institute Genome Sequencing Platform"/>
            <person name="Earl A."/>
            <person name="Ward D."/>
            <person name="Feldgarden M."/>
            <person name="Gevers D."/>
            <person name="Izard J."/>
            <person name="Baranova O.V."/>
            <person name="Blanton J.M."/>
            <person name="Tanner A.C."/>
            <person name="Dewhirst F.E."/>
            <person name="Young S.K."/>
            <person name="Zeng Q."/>
            <person name="Gargeya S."/>
            <person name="Fitzgerald M."/>
            <person name="Haas B."/>
            <person name="Abouelleil A."/>
            <person name="Alvarado L."/>
            <person name="Arachchi H.M."/>
            <person name="Berlin A."/>
            <person name="Chapman S.B."/>
            <person name="Gearin G."/>
            <person name="Goldberg J."/>
            <person name="Griggs A."/>
            <person name="Gujja S."/>
            <person name="Hansen M."/>
            <person name="Heiman D."/>
            <person name="Howarth C."/>
            <person name="Larimer J."/>
            <person name="Lui A."/>
            <person name="MacDonald P.J."/>
            <person name="McCowen C."/>
            <person name="Montmayeur A."/>
            <person name="Murphy C."/>
            <person name="Neiman D."/>
            <person name="Pearson M."/>
            <person name="Priest M."/>
            <person name="Roberts A."/>
            <person name="Saif S."/>
            <person name="Shea T."/>
            <person name="Sisk P."/>
            <person name="Stolte C."/>
            <person name="Sykes S."/>
            <person name="Wortman J."/>
            <person name="Nusbaum C."/>
            <person name="Birren B."/>
        </authorList>
    </citation>
    <scope>NUCLEOTIDE SEQUENCE [LARGE SCALE GENOMIC DNA]</scope>
    <source>
        <strain evidence="14 15">F0304</strain>
    </source>
</reference>
<dbReference type="GO" id="GO:1902600">
    <property type="term" value="P:proton transmembrane transport"/>
    <property type="evidence" value="ECO:0007669"/>
    <property type="project" value="TreeGrafter"/>
</dbReference>
<feature type="transmembrane region" description="Helical" evidence="12">
    <location>
        <begin position="92"/>
        <end position="109"/>
    </location>
</feature>
<feature type="transmembrane region" description="Helical" evidence="12">
    <location>
        <begin position="970"/>
        <end position="990"/>
    </location>
</feature>
<feature type="transmembrane region" description="Helical" evidence="12">
    <location>
        <begin position="319"/>
        <end position="345"/>
    </location>
</feature>
<dbReference type="Pfam" id="PF00689">
    <property type="entry name" value="Cation_ATPase_C"/>
    <property type="match status" value="1"/>
</dbReference>
<dbReference type="FunFam" id="3.40.50.1000:FF:000001">
    <property type="entry name" value="Phospholipid-transporting ATPase IC"/>
    <property type="match status" value="1"/>
</dbReference>
<comment type="similarity">
    <text evidence="2">Belongs to the cation transport ATPase (P-type) (TC 3.A.3) family. Type IIA subfamily.</text>
</comment>
<evidence type="ECO:0000256" key="4">
    <source>
        <dbReference type="ARBA" id="ARBA00022692"/>
    </source>
</evidence>
<feature type="transmembrane region" description="Helical" evidence="12">
    <location>
        <begin position="121"/>
        <end position="141"/>
    </location>
</feature>
<comment type="subcellular location">
    <subcellularLocation>
        <location evidence="1">Cell membrane</location>
        <topology evidence="1">Multi-pass membrane protein</topology>
    </subcellularLocation>
</comment>
<feature type="transmembrane region" description="Helical" evidence="12">
    <location>
        <begin position="846"/>
        <end position="865"/>
    </location>
</feature>
<dbReference type="PANTHER" id="PTHR43294">
    <property type="entry name" value="SODIUM/POTASSIUM-TRANSPORTING ATPASE SUBUNIT ALPHA"/>
    <property type="match status" value="1"/>
</dbReference>
<dbReference type="SFLD" id="SFLDF00027">
    <property type="entry name" value="p-type_atpase"/>
    <property type="match status" value="1"/>
</dbReference>
<dbReference type="InterPro" id="IPR004014">
    <property type="entry name" value="ATPase_P-typ_cation-transptr_N"/>
</dbReference>
<feature type="transmembrane region" description="Helical" evidence="12">
    <location>
        <begin position="1002"/>
        <end position="1022"/>
    </location>
</feature>
<dbReference type="InterPro" id="IPR044492">
    <property type="entry name" value="P_typ_ATPase_HD_dom"/>
</dbReference>
<keyword evidence="5" id="KW-0547">Nucleotide-binding</keyword>
<evidence type="ECO:0000259" key="13">
    <source>
        <dbReference type="SMART" id="SM00831"/>
    </source>
</evidence>
<dbReference type="InterPro" id="IPR023214">
    <property type="entry name" value="HAD_sf"/>
</dbReference>
<evidence type="ECO:0000313" key="14">
    <source>
        <dbReference type="EMBL" id="EFG26498.1"/>
    </source>
</evidence>
<dbReference type="FunFam" id="3.40.50.1000:FF:000028">
    <property type="entry name" value="Calcium-transporting P-type ATPase, putative"/>
    <property type="match status" value="1"/>
</dbReference>
<dbReference type="SUPFAM" id="SSF56784">
    <property type="entry name" value="HAD-like"/>
    <property type="match status" value="1"/>
</dbReference>
<dbReference type="GO" id="GO:0006883">
    <property type="term" value="P:intracellular sodium ion homeostasis"/>
    <property type="evidence" value="ECO:0007669"/>
    <property type="project" value="TreeGrafter"/>
</dbReference>
<dbReference type="Proteomes" id="UP000005777">
    <property type="component" value="Unassembled WGS sequence"/>
</dbReference>
<dbReference type="PROSITE" id="PS00154">
    <property type="entry name" value="ATPASE_E1_E2"/>
    <property type="match status" value="1"/>
</dbReference>
<dbReference type="SMART" id="SM00831">
    <property type="entry name" value="Cation_ATPase_N"/>
    <property type="match status" value="1"/>
</dbReference>
<feature type="transmembrane region" description="Helical" evidence="12">
    <location>
        <begin position="288"/>
        <end position="307"/>
    </location>
</feature>
<gene>
    <name evidence="14" type="ORF">HMPREF9020_00117</name>
</gene>
<dbReference type="SFLD" id="SFLDS00003">
    <property type="entry name" value="Haloacid_Dehalogenase"/>
    <property type="match status" value="1"/>
</dbReference>
<feature type="transmembrane region" description="Helical" evidence="12">
    <location>
        <begin position="931"/>
        <end position="949"/>
    </location>
</feature>
<dbReference type="Pfam" id="PF13246">
    <property type="entry name" value="Cation_ATPase"/>
    <property type="match status" value="1"/>
</dbReference>
<dbReference type="NCBIfam" id="TIGR01494">
    <property type="entry name" value="ATPase_P-type"/>
    <property type="match status" value="2"/>
</dbReference>
<evidence type="ECO:0000313" key="15">
    <source>
        <dbReference type="Proteomes" id="UP000005777"/>
    </source>
</evidence>
<evidence type="ECO:0000256" key="9">
    <source>
        <dbReference type="ARBA" id="ARBA00023136"/>
    </source>
</evidence>
<dbReference type="PANTHER" id="PTHR43294:SF21">
    <property type="entry name" value="CATION TRANSPORTING ATPASE"/>
    <property type="match status" value="1"/>
</dbReference>
<dbReference type="Gene3D" id="1.20.1110.10">
    <property type="entry name" value="Calcium-transporting ATPase, transmembrane domain"/>
    <property type="match status" value="2"/>
</dbReference>
<evidence type="ECO:0000256" key="10">
    <source>
        <dbReference type="ARBA" id="ARBA00049360"/>
    </source>
</evidence>
<dbReference type="InterPro" id="IPR059000">
    <property type="entry name" value="ATPase_P-type_domA"/>
</dbReference>